<sequence length="73" mass="8378">MTTISIIVAFAIGYWLGKEKIHKNEAIQAVLRTSKGVLGTKPPKYKILEKKLPRTNDEELMDKMDKEYAQIKD</sequence>
<dbReference type="AlphaFoldDB" id="A0A7C1NXQ3"/>
<gene>
    <name evidence="1" type="ORF">ENI13_00825</name>
</gene>
<reference evidence="1" key="1">
    <citation type="journal article" date="2020" name="mSystems">
        <title>Genome- and Community-Level Interaction Insights into Carbon Utilization and Element Cycling Functions of Hydrothermarchaeota in Hydrothermal Sediment.</title>
        <authorList>
            <person name="Zhou Z."/>
            <person name="Liu Y."/>
            <person name="Xu W."/>
            <person name="Pan J."/>
            <person name="Luo Z.H."/>
            <person name="Li M."/>
        </authorList>
    </citation>
    <scope>NUCLEOTIDE SEQUENCE [LARGE SCALE GENOMIC DNA]</scope>
    <source>
        <strain evidence="1">HyVt-369</strain>
    </source>
</reference>
<name>A0A7C1NXQ3_UNCC3</name>
<comment type="caution">
    <text evidence="1">The sequence shown here is derived from an EMBL/GenBank/DDBJ whole genome shotgun (WGS) entry which is preliminary data.</text>
</comment>
<evidence type="ECO:0000313" key="1">
    <source>
        <dbReference type="EMBL" id="HEB13504.1"/>
    </source>
</evidence>
<protein>
    <submittedName>
        <fullName evidence="1">Uncharacterized protein</fullName>
    </submittedName>
</protein>
<proteinExistence type="predicted"/>
<organism evidence="1">
    <name type="scientific">candidate division CPR3 bacterium</name>
    <dbReference type="NCBI Taxonomy" id="2268181"/>
    <lineage>
        <taxon>Bacteria</taxon>
        <taxon>Bacteria division CPR3</taxon>
    </lineage>
</organism>
<dbReference type="EMBL" id="DRHL01000043">
    <property type="protein sequence ID" value="HEB13504.1"/>
    <property type="molecule type" value="Genomic_DNA"/>
</dbReference>
<accession>A0A7C1NXQ3</accession>
<dbReference type="Proteomes" id="UP000885695">
    <property type="component" value="Unassembled WGS sequence"/>
</dbReference>